<evidence type="ECO:0000313" key="3">
    <source>
        <dbReference type="Proteomes" id="UP000268727"/>
    </source>
</evidence>
<accession>A0A3N1GXZ7</accession>
<dbReference type="InterPro" id="IPR001646">
    <property type="entry name" value="5peptide_repeat"/>
</dbReference>
<dbReference type="AlphaFoldDB" id="A0A3N1GXZ7"/>
<evidence type="ECO:0000313" key="2">
    <source>
        <dbReference type="EMBL" id="ROP34976.1"/>
    </source>
</evidence>
<dbReference type="EMBL" id="RJKM01000001">
    <property type="protein sequence ID" value="ROP34976.1"/>
    <property type="molecule type" value="Genomic_DNA"/>
</dbReference>
<dbReference type="Gene3D" id="2.160.20.80">
    <property type="entry name" value="E3 ubiquitin-protein ligase SopA"/>
    <property type="match status" value="1"/>
</dbReference>
<gene>
    <name evidence="2" type="ORF">EDD40_0189</name>
</gene>
<keyword evidence="3" id="KW-1185">Reference proteome</keyword>
<dbReference type="Proteomes" id="UP000268727">
    <property type="component" value="Unassembled WGS sequence"/>
</dbReference>
<keyword evidence="1" id="KW-1133">Transmembrane helix</keyword>
<feature type="transmembrane region" description="Helical" evidence="1">
    <location>
        <begin position="52"/>
        <end position="73"/>
    </location>
</feature>
<keyword evidence="1" id="KW-0472">Membrane</keyword>
<reference evidence="2 3" key="1">
    <citation type="submission" date="2018-11" db="EMBL/GenBank/DDBJ databases">
        <title>Sequencing the genomes of 1000 actinobacteria strains.</title>
        <authorList>
            <person name="Klenk H.-P."/>
        </authorList>
    </citation>
    <scope>NUCLEOTIDE SEQUENCE [LARGE SCALE GENOMIC DNA]</scope>
    <source>
        <strain evidence="2 3">DSM 44231</strain>
    </source>
</reference>
<comment type="caution">
    <text evidence="2">The sequence shown here is derived from an EMBL/GenBank/DDBJ whole genome shotgun (WGS) entry which is preliminary data.</text>
</comment>
<protein>
    <submittedName>
        <fullName evidence="2">Pentapeptide repeat protein</fullName>
    </submittedName>
</protein>
<evidence type="ECO:0000256" key="1">
    <source>
        <dbReference type="SAM" id="Phobius"/>
    </source>
</evidence>
<organism evidence="2 3">
    <name type="scientific">Saccharothrix texasensis</name>
    <dbReference type="NCBI Taxonomy" id="103734"/>
    <lineage>
        <taxon>Bacteria</taxon>
        <taxon>Bacillati</taxon>
        <taxon>Actinomycetota</taxon>
        <taxon>Actinomycetes</taxon>
        <taxon>Pseudonocardiales</taxon>
        <taxon>Pseudonocardiaceae</taxon>
        <taxon>Saccharothrix</taxon>
    </lineage>
</organism>
<name>A0A3N1GXZ7_9PSEU</name>
<sequence length="430" mass="47024">MPLLLLQIALVLLLGLTITVVAAVAVWWWLLGRPPVVPGAPVDFTVENRYRLLTIALTVAGGVGGVTALVIAYRKQLLGEAEHAREDTKLFTERYARVAEQLGSDKAAVRLAGVYAMADLADDWQSRRQVCIDVFCGYLRLPYRPPDGAGSAEDERAALEERQVRHTVIRLVRDHLRPGAEVGWNGHDFDFTAAVFDGGDFGGAVFGGGAVSFRSARFVGGDVSFRDVVFAEGAEVSFDGAVFDGAEVSLDGAAFAGGQVSLRAADFLSGTVDLSKALRWQPPPELDPERAGPVLVLPPFGRLLRAVLDRRPVVRAGGSKRARREAALRRTHGMPDREDLIGYLENGHVPIAFTDRRVHVTPTLKIPYSEVAEVTFTWHSETVGSGTDQGPSTDTITYIRIHHRDVEERLYQHGDVVVELVRAIRRLPRP</sequence>
<dbReference type="Pfam" id="PF13576">
    <property type="entry name" value="Pentapeptide_3"/>
    <property type="match status" value="1"/>
</dbReference>
<keyword evidence="1" id="KW-0812">Transmembrane</keyword>
<proteinExistence type="predicted"/>